<dbReference type="Proteomes" id="UP000887572">
    <property type="component" value="Unplaced"/>
</dbReference>
<protein>
    <submittedName>
        <fullName evidence="2">Uncharacterized protein</fullName>
    </submittedName>
</protein>
<sequence length="92" mass="9939">MMIHYLPQEAIRWYQCQRNCIVIDFNDYILDTNEGPTPINLCPCVSPSRAIPHLCCGSTLAESVAETAMGELEMTHTAGAGGAATDRLDGPA</sequence>
<evidence type="ECO:0000313" key="2">
    <source>
        <dbReference type="WBParaSite" id="Gr19_v10_g15434.t1"/>
    </source>
</evidence>
<dbReference type="AlphaFoldDB" id="A0A914H9F7"/>
<evidence type="ECO:0000313" key="1">
    <source>
        <dbReference type="Proteomes" id="UP000887572"/>
    </source>
</evidence>
<accession>A0A914H9F7</accession>
<proteinExistence type="predicted"/>
<organism evidence="1 2">
    <name type="scientific">Globodera rostochiensis</name>
    <name type="common">Golden nematode worm</name>
    <name type="synonym">Heterodera rostochiensis</name>
    <dbReference type="NCBI Taxonomy" id="31243"/>
    <lineage>
        <taxon>Eukaryota</taxon>
        <taxon>Metazoa</taxon>
        <taxon>Ecdysozoa</taxon>
        <taxon>Nematoda</taxon>
        <taxon>Chromadorea</taxon>
        <taxon>Rhabditida</taxon>
        <taxon>Tylenchina</taxon>
        <taxon>Tylenchomorpha</taxon>
        <taxon>Tylenchoidea</taxon>
        <taxon>Heteroderidae</taxon>
        <taxon>Heteroderinae</taxon>
        <taxon>Globodera</taxon>
    </lineage>
</organism>
<name>A0A914H9F7_GLORO</name>
<dbReference type="WBParaSite" id="Gr19_v10_g15434.t1">
    <property type="protein sequence ID" value="Gr19_v10_g15434.t1"/>
    <property type="gene ID" value="Gr19_v10_g15434"/>
</dbReference>
<reference evidence="2" key="1">
    <citation type="submission" date="2022-11" db="UniProtKB">
        <authorList>
            <consortium name="WormBaseParasite"/>
        </authorList>
    </citation>
    <scope>IDENTIFICATION</scope>
</reference>
<keyword evidence="1" id="KW-1185">Reference proteome</keyword>